<dbReference type="AlphaFoldDB" id="W9XAD3"/>
<dbReference type="Proteomes" id="UP000019471">
    <property type="component" value="Unassembled WGS sequence"/>
</dbReference>
<feature type="region of interest" description="Disordered" evidence="1">
    <location>
        <begin position="84"/>
        <end position="215"/>
    </location>
</feature>
<feature type="compositionally biased region" description="Polar residues" evidence="1">
    <location>
        <begin position="169"/>
        <end position="180"/>
    </location>
</feature>
<comment type="caution">
    <text evidence="2">The sequence shown here is derived from an EMBL/GenBank/DDBJ whole genome shotgun (WGS) entry which is preliminary data.</text>
</comment>
<organism evidence="2 3">
    <name type="scientific">Cladophialophora psammophila CBS 110553</name>
    <dbReference type="NCBI Taxonomy" id="1182543"/>
    <lineage>
        <taxon>Eukaryota</taxon>
        <taxon>Fungi</taxon>
        <taxon>Dikarya</taxon>
        <taxon>Ascomycota</taxon>
        <taxon>Pezizomycotina</taxon>
        <taxon>Eurotiomycetes</taxon>
        <taxon>Chaetothyriomycetidae</taxon>
        <taxon>Chaetothyriales</taxon>
        <taxon>Herpotrichiellaceae</taxon>
        <taxon>Cladophialophora</taxon>
    </lineage>
</organism>
<name>W9XAD3_9EURO</name>
<dbReference type="HOGENOM" id="CLU_1283144_0_0_1"/>
<keyword evidence="3" id="KW-1185">Reference proteome</keyword>
<evidence type="ECO:0000256" key="1">
    <source>
        <dbReference type="SAM" id="MobiDB-lite"/>
    </source>
</evidence>
<reference evidence="2 3" key="1">
    <citation type="submission" date="2013-03" db="EMBL/GenBank/DDBJ databases">
        <title>The Genome Sequence of Cladophialophora psammophila CBS 110553.</title>
        <authorList>
            <consortium name="The Broad Institute Genomics Platform"/>
            <person name="Cuomo C."/>
            <person name="de Hoog S."/>
            <person name="Gorbushina A."/>
            <person name="Walker B."/>
            <person name="Young S.K."/>
            <person name="Zeng Q."/>
            <person name="Gargeya S."/>
            <person name="Fitzgerald M."/>
            <person name="Haas B."/>
            <person name="Abouelleil A."/>
            <person name="Allen A.W."/>
            <person name="Alvarado L."/>
            <person name="Arachchi H.M."/>
            <person name="Berlin A.M."/>
            <person name="Chapman S.B."/>
            <person name="Gainer-Dewar J."/>
            <person name="Goldberg J."/>
            <person name="Griggs A."/>
            <person name="Gujja S."/>
            <person name="Hansen M."/>
            <person name="Howarth C."/>
            <person name="Imamovic A."/>
            <person name="Ireland A."/>
            <person name="Larimer J."/>
            <person name="McCowan C."/>
            <person name="Murphy C."/>
            <person name="Pearson M."/>
            <person name="Poon T.W."/>
            <person name="Priest M."/>
            <person name="Roberts A."/>
            <person name="Saif S."/>
            <person name="Shea T."/>
            <person name="Sisk P."/>
            <person name="Sykes S."/>
            <person name="Wortman J."/>
            <person name="Nusbaum C."/>
            <person name="Birren B."/>
        </authorList>
    </citation>
    <scope>NUCLEOTIDE SEQUENCE [LARGE SCALE GENOMIC DNA]</scope>
    <source>
        <strain evidence="2 3">CBS 110553</strain>
    </source>
</reference>
<dbReference type="OrthoDB" id="4148201at2759"/>
<dbReference type="GeneID" id="19188346"/>
<protein>
    <submittedName>
        <fullName evidence="2">Uncharacterized protein</fullName>
    </submittedName>
</protein>
<gene>
    <name evidence="2" type="ORF">A1O5_03618</name>
</gene>
<evidence type="ECO:0000313" key="3">
    <source>
        <dbReference type="Proteomes" id="UP000019471"/>
    </source>
</evidence>
<dbReference type="EMBL" id="AMGX01000004">
    <property type="protein sequence ID" value="EXJ73856.1"/>
    <property type="molecule type" value="Genomic_DNA"/>
</dbReference>
<dbReference type="RefSeq" id="XP_007742419.1">
    <property type="nucleotide sequence ID" value="XM_007744229.1"/>
</dbReference>
<accession>W9XAD3</accession>
<feature type="compositionally biased region" description="Basic and acidic residues" evidence="1">
    <location>
        <begin position="84"/>
        <end position="148"/>
    </location>
</feature>
<feature type="region of interest" description="Disordered" evidence="1">
    <location>
        <begin position="1"/>
        <end position="26"/>
    </location>
</feature>
<sequence>MADAPAYEQPSLTRSATPKETRQDPHNLAECILHPCQEGDGFTPTSPIPQIAAAHRARSSKILDRILFAQSRGIQDRALEELEARQRDEQRAEAKARKKAATQERKARREEEYRKREEKRQESRDRARQNNKDKAERKAQEKRVHDYYGIRGYDPSAGMLLSNRERAASRTTNGQVQTPRNIYEVLNPRPRTSQTWGVEYGKPNEEHGKGRHSTL</sequence>
<proteinExistence type="predicted"/>
<feature type="compositionally biased region" description="Basic and acidic residues" evidence="1">
    <location>
        <begin position="17"/>
        <end position="26"/>
    </location>
</feature>
<evidence type="ECO:0000313" key="2">
    <source>
        <dbReference type="EMBL" id="EXJ73856.1"/>
    </source>
</evidence>